<dbReference type="EMBL" id="JAIWYP010000012">
    <property type="protein sequence ID" value="KAH3727534.1"/>
    <property type="molecule type" value="Genomic_DNA"/>
</dbReference>
<comment type="caution">
    <text evidence="1">The sequence shown here is derived from an EMBL/GenBank/DDBJ whole genome shotgun (WGS) entry which is preliminary data.</text>
</comment>
<name>A0A9D4CLE6_DREPO</name>
<dbReference type="Proteomes" id="UP000828390">
    <property type="component" value="Unassembled WGS sequence"/>
</dbReference>
<gene>
    <name evidence="1" type="ORF">DPMN_053473</name>
</gene>
<reference evidence="1" key="1">
    <citation type="journal article" date="2019" name="bioRxiv">
        <title>The Genome of the Zebra Mussel, Dreissena polymorpha: A Resource for Invasive Species Research.</title>
        <authorList>
            <person name="McCartney M.A."/>
            <person name="Auch B."/>
            <person name="Kono T."/>
            <person name="Mallez S."/>
            <person name="Zhang Y."/>
            <person name="Obille A."/>
            <person name="Becker A."/>
            <person name="Abrahante J.E."/>
            <person name="Garbe J."/>
            <person name="Badalamenti J.P."/>
            <person name="Herman A."/>
            <person name="Mangelson H."/>
            <person name="Liachko I."/>
            <person name="Sullivan S."/>
            <person name="Sone E.D."/>
            <person name="Koren S."/>
            <person name="Silverstein K.A.T."/>
            <person name="Beckman K.B."/>
            <person name="Gohl D.M."/>
        </authorList>
    </citation>
    <scope>NUCLEOTIDE SEQUENCE</scope>
    <source>
        <strain evidence="1">Duluth1</strain>
        <tissue evidence="1">Whole animal</tissue>
    </source>
</reference>
<keyword evidence="2" id="KW-1185">Reference proteome</keyword>
<dbReference type="AlphaFoldDB" id="A0A9D4CLE6"/>
<evidence type="ECO:0000313" key="2">
    <source>
        <dbReference type="Proteomes" id="UP000828390"/>
    </source>
</evidence>
<proteinExistence type="predicted"/>
<evidence type="ECO:0000313" key="1">
    <source>
        <dbReference type="EMBL" id="KAH3727534.1"/>
    </source>
</evidence>
<accession>A0A9D4CLE6</accession>
<protein>
    <submittedName>
        <fullName evidence="1">Uncharacterized protein</fullName>
    </submittedName>
</protein>
<sequence length="84" mass="8439">MSAKDVYGQQMYNVPAKIKAKPTTTSASLETTTAASMTKATAASVTTAAASTSSLSVVTTATSASAIAGSSQRVEDEAEVGFDE</sequence>
<organism evidence="1 2">
    <name type="scientific">Dreissena polymorpha</name>
    <name type="common">Zebra mussel</name>
    <name type="synonym">Mytilus polymorpha</name>
    <dbReference type="NCBI Taxonomy" id="45954"/>
    <lineage>
        <taxon>Eukaryota</taxon>
        <taxon>Metazoa</taxon>
        <taxon>Spiralia</taxon>
        <taxon>Lophotrochozoa</taxon>
        <taxon>Mollusca</taxon>
        <taxon>Bivalvia</taxon>
        <taxon>Autobranchia</taxon>
        <taxon>Heteroconchia</taxon>
        <taxon>Euheterodonta</taxon>
        <taxon>Imparidentia</taxon>
        <taxon>Neoheterodontei</taxon>
        <taxon>Myida</taxon>
        <taxon>Dreissenoidea</taxon>
        <taxon>Dreissenidae</taxon>
        <taxon>Dreissena</taxon>
    </lineage>
</organism>
<reference evidence="1" key="2">
    <citation type="submission" date="2020-11" db="EMBL/GenBank/DDBJ databases">
        <authorList>
            <person name="McCartney M.A."/>
            <person name="Auch B."/>
            <person name="Kono T."/>
            <person name="Mallez S."/>
            <person name="Becker A."/>
            <person name="Gohl D.M."/>
            <person name="Silverstein K.A.T."/>
            <person name="Koren S."/>
            <person name="Bechman K.B."/>
            <person name="Herman A."/>
            <person name="Abrahante J.E."/>
            <person name="Garbe J."/>
        </authorList>
    </citation>
    <scope>NUCLEOTIDE SEQUENCE</scope>
    <source>
        <strain evidence="1">Duluth1</strain>
        <tissue evidence="1">Whole animal</tissue>
    </source>
</reference>